<name>A0A381X9S6_9ZZZZ</name>
<accession>A0A381X9S6</accession>
<keyword evidence="1" id="KW-1133">Transmembrane helix</keyword>
<feature type="transmembrane region" description="Helical" evidence="1">
    <location>
        <begin position="85"/>
        <end position="105"/>
    </location>
</feature>
<keyword evidence="1" id="KW-0812">Transmembrane</keyword>
<reference evidence="2" key="1">
    <citation type="submission" date="2018-05" db="EMBL/GenBank/DDBJ databases">
        <authorList>
            <person name="Lanie J.A."/>
            <person name="Ng W.-L."/>
            <person name="Kazmierczak K.M."/>
            <person name="Andrzejewski T.M."/>
            <person name="Davidsen T.M."/>
            <person name="Wayne K.J."/>
            <person name="Tettelin H."/>
            <person name="Glass J.I."/>
            <person name="Rusch D."/>
            <person name="Podicherti R."/>
            <person name="Tsui H.-C.T."/>
            <person name="Winkler M.E."/>
        </authorList>
    </citation>
    <scope>NUCLEOTIDE SEQUENCE</scope>
</reference>
<proteinExistence type="predicted"/>
<protein>
    <submittedName>
        <fullName evidence="2">Uncharacterized protein</fullName>
    </submittedName>
</protein>
<keyword evidence="1" id="KW-0472">Membrane</keyword>
<dbReference type="EMBL" id="UINC01014393">
    <property type="protein sequence ID" value="SVA61418.1"/>
    <property type="molecule type" value="Genomic_DNA"/>
</dbReference>
<gene>
    <name evidence="2" type="ORF">METZ01_LOCUS114272</name>
</gene>
<sequence length="115" mass="13163">MRLFLAHLIFCGILTGQKPKEESVSPCDDPLIKLAQTKGIKAVPLKDIRRFNKLLKACERQGGKEEVKQLYYKDWQRDYNSARRMASWTSTHAMCVFVAFGYYFAGRVLATKPSS</sequence>
<evidence type="ECO:0000256" key="1">
    <source>
        <dbReference type="SAM" id="Phobius"/>
    </source>
</evidence>
<organism evidence="2">
    <name type="scientific">marine metagenome</name>
    <dbReference type="NCBI Taxonomy" id="408172"/>
    <lineage>
        <taxon>unclassified sequences</taxon>
        <taxon>metagenomes</taxon>
        <taxon>ecological metagenomes</taxon>
    </lineage>
</organism>
<dbReference type="AlphaFoldDB" id="A0A381X9S6"/>
<evidence type="ECO:0000313" key="2">
    <source>
        <dbReference type="EMBL" id="SVA61418.1"/>
    </source>
</evidence>